<keyword evidence="10" id="KW-0812">Transmembrane</keyword>
<evidence type="ECO:0000256" key="4">
    <source>
        <dbReference type="ARBA" id="ARBA00022833"/>
    </source>
</evidence>
<dbReference type="PANTHER" id="PTHR31313:SF86">
    <property type="entry name" value="ZN(2)-C6 FUNGAL-TYPE DOMAIN-CONTAINING PROTEIN"/>
    <property type="match status" value="1"/>
</dbReference>
<sequence length="1575" mass="174166">MHHFAHLTCNSSRGISRLITQFPAINLPVSSDEHARCSKSNQGNGTTAQKPCFRGLLILSPSQGNLPASSLSHGRSTYDAKIKCNNQRPVCANCSTYGEKCVFEPVSEPAKQAGRARHVRDRSRRTPRKRTERQGRTRVAEQVGTGAELQAPIEAAGTETDGEGGGGDADDDAGSVEGAAMVAQPSPDPRPSRIVVSANGVSSYHGRTSALFEDGIPERPPAGDVQPRMPDDWVERGLVAEAARQNQMEQLNYRNGKLDFDGIPADLGMHLLSLHWNRQHHSFLVTYRPAFMRDMACDGPYFSKLLLNAIYFGAAKFSPRLEVRRDPGDVRTAGWRFRQRVRTLLGEALDRSDITTIQALLVMTNSLFALGDERSAAWLYSGLAFRMITDLGVHVDLSKLKRCSDEDLEIRRRVFWGAFVVDKIQSLYQGRPVSLKESDALVPIKFLDVYEELEPWKPFAYSESRSDFEPSPAYSTSTFASLCRLSIVMSDILSTIYTERSSDQSSSKLAGERINLQKKLKDWDDALPSYLRIDSNKLTFSPRLFYKSTPELTRTSAMHHVLVILLHRPFVADGHLYSTSRQISVDSFMKCAASASAIVQLLRAYHAAFSIRRAPYLISYATYVAATIHTRIAARRNHDSSAHANLATCLAVFRENQETNSAVRKANLIVEGLMKKLRVVVAQSVLVGALEMNQVPKNSGSDNAAGPRRRRQPTSSRPIHSPSPCASKLGTPRNLELQDTPVSASAASSSPASDMVDVDGIIQGFLHENEPVVSRPGPPAAAHAYPQQYPTQQWFSPSPALQGHVYSASTLPMAPGVVGHTSEAAPVMAVPWLQQSGSEHFGLEDPIFGFNGSGLDDFSFLDTILAITPPDLRLLDACLTPFALTPGNNYLPPTPFMLPHEQVTADPNSARFSINGVPSSSQESHADNARTKCLAPPPTFPEVFASSLPREPMPTASSGQQPTATETNIWPRNQYLAQKPGRHGIKRAYSTRRTSFGLAAAHLHGMAGWRPANIRGTRMLHLFMTWLLPVYKDLTLIRQDMKVEEHQRRDAPRHSTSSVVDMDAESKKKVRADCVEDVGGDAGAYVSPMDIQARFETLRHLGADEMEQLNARVRKTIDWRMMPIVSVMFLMKYVSPEHSVPRGMRLTPLGSYLDRINVSNARLAGLQKDLGISDTLWSTGISTFYVGYLIGQLPGIMLLTRTNPRYFLPAVMLMWSFGTICMPAMRSGAGFAVCRFFIGLTEAPFFPALTLMTSSWYTKEESPLRMAIWHAGNTVSNIISGLLAAGILQHMESTAGLRAWQWFFLIEGIASIFVACAAFFLLPEWPSNTRFLTEQERQMAQYRILVSNGGREEEAGGLWDGLKQALRDPFTWLFCLMHFALVTAQSFKDFLPSIIKTFKFDKTTTYLVQTPPYAIAYVFACLVAYSCGRFQESTFHVIVPILASAAGCGVLIGTLNVGARYFGLVLLIAGTYSGLNLQLSWETTVVPAPRAKKAALIALADCISQVSHWFSPYFYPTSQEPYYRMGGGLLLMGCALVVVSALAVRWRARILNKRLDEAEGWTPHPGVKRGWRYNT</sequence>
<dbReference type="VEuPathDB" id="FungiDB:CCM_06126"/>
<gene>
    <name evidence="12" type="ORF">CCM_06126</name>
</gene>
<evidence type="ECO:0000256" key="1">
    <source>
        <dbReference type="ARBA" id="ARBA00004123"/>
    </source>
</evidence>
<feature type="transmembrane region" description="Helical" evidence="10">
    <location>
        <begin position="1300"/>
        <end position="1322"/>
    </location>
</feature>
<keyword evidence="8" id="KW-0539">Nucleus</keyword>
<keyword evidence="13" id="KW-1185">Reference proteome</keyword>
<feature type="transmembrane region" description="Helical" evidence="10">
    <location>
        <begin position="1206"/>
        <end position="1225"/>
    </location>
</feature>
<feature type="transmembrane region" description="Helical" evidence="10">
    <location>
        <begin position="1522"/>
        <end position="1544"/>
    </location>
</feature>
<dbReference type="GO" id="GO:0005634">
    <property type="term" value="C:nucleus"/>
    <property type="evidence" value="ECO:0007669"/>
    <property type="project" value="UniProtKB-SubCell"/>
</dbReference>
<keyword evidence="7" id="KW-0804">Transcription</keyword>
<dbReference type="Gene3D" id="4.10.240.10">
    <property type="entry name" value="Zn(2)-C6 fungal-type DNA-binding domain"/>
    <property type="match status" value="1"/>
</dbReference>
<keyword evidence="3" id="KW-0479">Metal-binding</keyword>
<dbReference type="InterPro" id="IPR036864">
    <property type="entry name" value="Zn2-C6_fun-type_DNA-bd_sf"/>
</dbReference>
<keyword evidence="10" id="KW-1133">Transmembrane helix</keyword>
<dbReference type="KEGG" id="cmt:CCM_06126"/>
<evidence type="ECO:0000259" key="11">
    <source>
        <dbReference type="SMART" id="SM00906"/>
    </source>
</evidence>
<comment type="subcellular location">
    <subcellularLocation>
        <location evidence="2">Membrane</location>
        <topology evidence="2">Multi-pass membrane protein</topology>
    </subcellularLocation>
    <subcellularLocation>
        <location evidence="1">Nucleus</location>
    </subcellularLocation>
</comment>
<feature type="region of interest" description="Disordered" evidence="9">
    <location>
        <begin position="109"/>
        <end position="174"/>
    </location>
</feature>
<evidence type="ECO:0000256" key="6">
    <source>
        <dbReference type="ARBA" id="ARBA00023125"/>
    </source>
</evidence>
<feature type="transmembrane region" description="Helical" evidence="10">
    <location>
        <begin position="1176"/>
        <end position="1199"/>
    </location>
</feature>
<evidence type="ECO:0000256" key="8">
    <source>
        <dbReference type="ARBA" id="ARBA00023242"/>
    </source>
</evidence>
<evidence type="ECO:0000256" key="7">
    <source>
        <dbReference type="ARBA" id="ARBA00023163"/>
    </source>
</evidence>
<dbReference type="InterPro" id="IPR007219">
    <property type="entry name" value="XnlR_reg_dom"/>
</dbReference>
<dbReference type="InterPro" id="IPR001138">
    <property type="entry name" value="Zn2Cys6_DnaBD"/>
</dbReference>
<evidence type="ECO:0000256" key="3">
    <source>
        <dbReference type="ARBA" id="ARBA00022723"/>
    </source>
</evidence>
<dbReference type="Gene3D" id="1.20.1250.20">
    <property type="entry name" value="MFS general substrate transporter like domains"/>
    <property type="match status" value="1"/>
</dbReference>
<dbReference type="PANTHER" id="PTHR31313">
    <property type="entry name" value="TY1 ENHANCER ACTIVATOR"/>
    <property type="match status" value="1"/>
</dbReference>
<evidence type="ECO:0000256" key="9">
    <source>
        <dbReference type="SAM" id="MobiDB-lite"/>
    </source>
</evidence>
<keyword evidence="6" id="KW-0238">DNA-binding</keyword>
<dbReference type="EMBL" id="JH126402">
    <property type="protein sequence ID" value="EGX91966.1"/>
    <property type="molecule type" value="Genomic_DNA"/>
</dbReference>
<feature type="region of interest" description="Disordered" evidence="9">
    <location>
        <begin position="696"/>
        <end position="733"/>
    </location>
</feature>
<proteinExistence type="predicted"/>
<reference evidence="12 13" key="1">
    <citation type="journal article" date="2011" name="Genome Biol.">
        <title>Genome sequence of the insect pathogenic fungus Cordyceps militaris, a valued traditional Chinese medicine.</title>
        <authorList>
            <person name="Zheng P."/>
            <person name="Xia Y."/>
            <person name="Xiao G."/>
            <person name="Xiong C."/>
            <person name="Hu X."/>
            <person name="Zhang S."/>
            <person name="Zheng H."/>
            <person name="Huang Y."/>
            <person name="Zhou Y."/>
            <person name="Wang S."/>
            <person name="Zhao G.P."/>
            <person name="Liu X."/>
            <person name="St Leger R.J."/>
            <person name="Wang C."/>
        </authorList>
    </citation>
    <scope>NUCLEOTIDE SEQUENCE [LARGE SCALE GENOMIC DNA]</scope>
    <source>
        <strain evidence="12 13">CM01</strain>
    </source>
</reference>
<dbReference type="eggNOG" id="KOG2533">
    <property type="taxonomic scope" value="Eukaryota"/>
</dbReference>
<dbReference type="OrthoDB" id="4869011at2759"/>
<feature type="transmembrane region" description="Helical" evidence="10">
    <location>
        <begin position="1269"/>
        <end position="1288"/>
    </location>
</feature>
<feature type="transmembrane region" description="Helical" evidence="10">
    <location>
        <begin position="1437"/>
        <end position="1455"/>
    </location>
</feature>
<dbReference type="SUPFAM" id="SSF57701">
    <property type="entry name" value="Zn2/Cys6 DNA-binding domain"/>
    <property type="match status" value="1"/>
</dbReference>
<dbReference type="Pfam" id="PF04082">
    <property type="entry name" value="Fungal_trans"/>
    <property type="match status" value="1"/>
</dbReference>
<dbReference type="FunFam" id="1.20.1250.20:FF:000057">
    <property type="entry name" value="MFS general substrate transporter"/>
    <property type="match status" value="1"/>
</dbReference>
<keyword evidence="4" id="KW-0862">Zinc</keyword>
<evidence type="ECO:0000256" key="10">
    <source>
        <dbReference type="SAM" id="Phobius"/>
    </source>
</evidence>
<feature type="transmembrane region" description="Helical" evidence="10">
    <location>
        <begin position="1407"/>
        <end position="1425"/>
    </location>
</feature>
<evidence type="ECO:0000256" key="5">
    <source>
        <dbReference type="ARBA" id="ARBA00023015"/>
    </source>
</evidence>
<dbReference type="GO" id="GO:0006351">
    <property type="term" value="P:DNA-templated transcription"/>
    <property type="evidence" value="ECO:0007669"/>
    <property type="project" value="InterPro"/>
</dbReference>
<dbReference type="CDD" id="cd00067">
    <property type="entry name" value="GAL4"/>
    <property type="match status" value="1"/>
</dbReference>
<dbReference type="CDD" id="cd12148">
    <property type="entry name" value="fungal_TF_MHR"/>
    <property type="match status" value="1"/>
</dbReference>
<keyword evidence="10" id="KW-0472">Membrane</keyword>
<evidence type="ECO:0000313" key="12">
    <source>
        <dbReference type="EMBL" id="EGX91966.1"/>
    </source>
</evidence>
<dbReference type="InterPro" id="IPR036259">
    <property type="entry name" value="MFS_trans_sf"/>
</dbReference>
<dbReference type="RefSeq" id="XP_006671330.1">
    <property type="nucleotide sequence ID" value="XM_006671267.1"/>
</dbReference>
<accession>G3JIX2</accession>
<feature type="region of interest" description="Disordered" evidence="9">
    <location>
        <begin position="211"/>
        <end position="230"/>
    </location>
</feature>
<organism evidence="12 13">
    <name type="scientific">Cordyceps militaris (strain CM01)</name>
    <name type="common">Caterpillar fungus</name>
    <dbReference type="NCBI Taxonomy" id="983644"/>
    <lineage>
        <taxon>Eukaryota</taxon>
        <taxon>Fungi</taxon>
        <taxon>Dikarya</taxon>
        <taxon>Ascomycota</taxon>
        <taxon>Pezizomycotina</taxon>
        <taxon>Sordariomycetes</taxon>
        <taxon>Hypocreomycetidae</taxon>
        <taxon>Hypocreales</taxon>
        <taxon>Cordycipitaceae</taxon>
        <taxon>Cordyceps</taxon>
    </lineage>
</organism>
<feature type="domain" description="Xylanolytic transcriptional activator regulatory" evidence="11">
    <location>
        <begin position="377"/>
        <end position="453"/>
    </location>
</feature>
<dbReference type="GO" id="GO:0003677">
    <property type="term" value="F:DNA binding"/>
    <property type="evidence" value="ECO:0007669"/>
    <property type="project" value="UniProtKB-KW"/>
</dbReference>
<dbReference type="Pfam" id="PF00172">
    <property type="entry name" value="Zn_clus"/>
    <property type="match status" value="1"/>
</dbReference>
<protein>
    <submittedName>
        <fullName evidence="12">Vitamin H transporter, putative</fullName>
    </submittedName>
</protein>
<dbReference type="SMART" id="SM00906">
    <property type="entry name" value="Fungal_trans"/>
    <property type="match status" value="1"/>
</dbReference>
<keyword evidence="5" id="KW-0805">Transcription regulation</keyword>
<dbReference type="InterPro" id="IPR051615">
    <property type="entry name" value="Transcr_Regulatory_Elem"/>
</dbReference>
<feature type="compositionally biased region" description="Basic residues" evidence="9">
    <location>
        <begin position="114"/>
        <end position="131"/>
    </location>
</feature>
<dbReference type="GO" id="GO:0008270">
    <property type="term" value="F:zinc ion binding"/>
    <property type="evidence" value="ECO:0007669"/>
    <property type="project" value="InterPro"/>
</dbReference>
<dbReference type="GO" id="GO:0000981">
    <property type="term" value="F:DNA-binding transcription factor activity, RNA polymerase II-specific"/>
    <property type="evidence" value="ECO:0007669"/>
    <property type="project" value="InterPro"/>
</dbReference>
<dbReference type="GeneID" id="18168141"/>
<name>G3JIX2_CORMM</name>
<evidence type="ECO:0000256" key="2">
    <source>
        <dbReference type="ARBA" id="ARBA00004141"/>
    </source>
</evidence>
<dbReference type="HOGENOM" id="CLU_245338_0_0_1"/>
<dbReference type="SUPFAM" id="SSF103473">
    <property type="entry name" value="MFS general substrate transporter"/>
    <property type="match status" value="1"/>
</dbReference>
<dbReference type="InParanoid" id="G3JIX2"/>
<evidence type="ECO:0000313" key="13">
    <source>
        <dbReference type="Proteomes" id="UP000001610"/>
    </source>
</evidence>
<dbReference type="GO" id="GO:0016020">
    <property type="term" value="C:membrane"/>
    <property type="evidence" value="ECO:0007669"/>
    <property type="project" value="UniProtKB-SubCell"/>
</dbReference>
<dbReference type="Pfam" id="PF07690">
    <property type="entry name" value="MFS_1"/>
    <property type="match status" value="1"/>
</dbReference>
<dbReference type="GO" id="GO:0022857">
    <property type="term" value="F:transmembrane transporter activity"/>
    <property type="evidence" value="ECO:0007669"/>
    <property type="project" value="InterPro"/>
</dbReference>
<dbReference type="InterPro" id="IPR011701">
    <property type="entry name" value="MFS"/>
</dbReference>
<dbReference type="Proteomes" id="UP000001610">
    <property type="component" value="Unassembled WGS sequence"/>
</dbReference>